<dbReference type="GeneID" id="4781486"/>
<dbReference type="OrthoDB" id="15493at2157"/>
<dbReference type="EnsemblBacteria" id="ABM80274">
    <property type="protein sequence ID" value="ABM80274"/>
    <property type="gene ID" value="Hbut_0408"/>
</dbReference>
<organism evidence="1 2">
    <name type="scientific">Hyperthermus butylicus (strain DSM 5456 / JCM 9403 / PLM1-5)</name>
    <dbReference type="NCBI Taxonomy" id="415426"/>
    <lineage>
        <taxon>Archaea</taxon>
        <taxon>Thermoproteota</taxon>
        <taxon>Thermoprotei</taxon>
        <taxon>Desulfurococcales</taxon>
        <taxon>Pyrodictiaceae</taxon>
        <taxon>Hyperthermus</taxon>
    </lineage>
</organism>
<protein>
    <submittedName>
        <fullName evidence="1">Uncharacterized protein</fullName>
    </submittedName>
</protein>
<name>A2BJW3_HYPBU</name>
<dbReference type="RefSeq" id="WP_011821592.1">
    <property type="nucleotide sequence ID" value="NC_008818.1"/>
</dbReference>
<dbReference type="AlphaFoldDB" id="A2BJW3"/>
<sequence length="256" mass="28892">MKEEVEPSQPEQWMRDILEYTASILQRSGFQAHPLTRLAHAAVAAAHITGFEPLYDYPVELYYELQEAAEKSALYTPRWRPAYQLLEEEVEALAAFEEALASSDTVFHTEPILAAAALGYGCRAVVSRDWLEAGFTPTPGQQIVIVRRGEKRARILVPRSLYTLALAGLTVYGVTPYSKALLPVPDPATIRKRVFMTKLPLGEASKRLVEIVDMYVKPVCRRVDENPLWACRSDTVLLIEYRFSGPIVLDVRYVYC</sequence>
<dbReference type="KEGG" id="hbu:Hbut_0408"/>
<gene>
    <name evidence="1" type="ordered locus">Hbut_0408</name>
</gene>
<dbReference type="EMBL" id="CP000493">
    <property type="protein sequence ID" value="ABM80274.1"/>
    <property type="molecule type" value="Genomic_DNA"/>
</dbReference>
<proteinExistence type="predicted"/>
<dbReference type="HOGENOM" id="CLU_1084198_0_0_2"/>
<dbReference type="STRING" id="415426.Hbut_0408"/>
<evidence type="ECO:0000313" key="2">
    <source>
        <dbReference type="Proteomes" id="UP000002593"/>
    </source>
</evidence>
<dbReference type="Proteomes" id="UP000002593">
    <property type="component" value="Chromosome"/>
</dbReference>
<accession>A2BJW3</accession>
<keyword evidence="2" id="KW-1185">Reference proteome</keyword>
<reference evidence="1 2" key="1">
    <citation type="journal article" date="2007" name="Archaea">
        <title>The genome of Hyperthermus butylicus: a sulfur-reducing, peptide fermenting, neutrophilic Crenarchaeote growing up to 108 degrees C.</title>
        <authorList>
            <person name="Brugger K."/>
            <person name="Chen L."/>
            <person name="Stark M."/>
            <person name="Zibat A."/>
            <person name="Redder P."/>
            <person name="Ruepp A."/>
            <person name="Awayez M."/>
            <person name="She Q."/>
            <person name="Garrett R.A."/>
            <person name="Klenk H.P."/>
        </authorList>
    </citation>
    <scope>NUCLEOTIDE SEQUENCE [LARGE SCALE GENOMIC DNA]</scope>
    <source>
        <strain evidence="2">DSM 5456 / JCM 9403 / PLM1-5</strain>
    </source>
</reference>
<evidence type="ECO:0000313" key="1">
    <source>
        <dbReference type="EMBL" id="ABM80274.1"/>
    </source>
</evidence>